<evidence type="ECO:0000313" key="3">
    <source>
        <dbReference type="EMBL" id="CAK9035033.1"/>
    </source>
</evidence>
<proteinExistence type="predicted"/>
<sequence>MAKPDEEKLREELKVLLQAQAEWAEELQELSLRRDAMMQKAQAAEAAVEAERQAMDDLERECHSFDLRKRQANEEEANSQSLAENISAELQTFGPANISTESRKGGKGGKNGKGKGKAIVVSPPAALQEEIASLRAQVAQERQRAAQEDEAQERATRARVEEQCMLLRALIDMVTGSGELSKADTFNLVQQLSRVPRLSEEHPDAWSLLAQQAERNGVARRELLECCNQELRRRQRSVHELLDEDFLPRLLDTLKGDGIVEGYERPQTGLADRLRDELLKR</sequence>
<organism evidence="3 4">
    <name type="scientific">Durusdinium trenchii</name>
    <dbReference type="NCBI Taxonomy" id="1381693"/>
    <lineage>
        <taxon>Eukaryota</taxon>
        <taxon>Sar</taxon>
        <taxon>Alveolata</taxon>
        <taxon>Dinophyceae</taxon>
        <taxon>Suessiales</taxon>
        <taxon>Symbiodiniaceae</taxon>
        <taxon>Durusdinium</taxon>
    </lineage>
</organism>
<name>A0ABP0L7U8_9DINO</name>
<gene>
    <name evidence="3" type="ORF">CCMP2556_LOCUS19746</name>
</gene>
<reference evidence="3 4" key="1">
    <citation type="submission" date="2024-02" db="EMBL/GenBank/DDBJ databases">
        <authorList>
            <person name="Chen Y."/>
            <person name="Shah S."/>
            <person name="Dougan E. K."/>
            <person name="Thang M."/>
            <person name="Chan C."/>
        </authorList>
    </citation>
    <scope>NUCLEOTIDE SEQUENCE [LARGE SCALE GENOMIC DNA]</scope>
</reference>
<dbReference type="EMBL" id="CAXAMN010011336">
    <property type="protein sequence ID" value="CAK9035033.1"/>
    <property type="molecule type" value="Genomic_DNA"/>
</dbReference>
<evidence type="ECO:0000256" key="2">
    <source>
        <dbReference type="SAM" id="MobiDB-lite"/>
    </source>
</evidence>
<dbReference type="Proteomes" id="UP001642484">
    <property type="component" value="Unassembled WGS sequence"/>
</dbReference>
<keyword evidence="4" id="KW-1185">Reference proteome</keyword>
<protein>
    <submittedName>
        <fullName evidence="3">Uncharacterized protein</fullName>
    </submittedName>
</protein>
<feature type="coiled-coil region" evidence="1">
    <location>
        <begin position="6"/>
        <end position="75"/>
    </location>
</feature>
<evidence type="ECO:0000313" key="4">
    <source>
        <dbReference type="Proteomes" id="UP001642484"/>
    </source>
</evidence>
<evidence type="ECO:0000256" key="1">
    <source>
        <dbReference type="SAM" id="Coils"/>
    </source>
</evidence>
<comment type="caution">
    <text evidence="3">The sequence shown here is derived from an EMBL/GenBank/DDBJ whole genome shotgun (WGS) entry which is preliminary data.</text>
</comment>
<accession>A0ABP0L7U8</accession>
<keyword evidence="1" id="KW-0175">Coiled coil</keyword>
<feature type="compositionally biased region" description="Basic residues" evidence="2">
    <location>
        <begin position="105"/>
        <end position="116"/>
    </location>
</feature>
<feature type="region of interest" description="Disordered" evidence="2">
    <location>
        <begin position="94"/>
        <end position="117"/>
    </location>
</feature>